<sequence>MATSALLSPRTAFRKTNSSPAPLTTVASTSSSIPLSMLATLTRLVEFLDENHLEEEGLYSKSGVGLERKEILRFCKGPGNLPDLSLYSPHSIASAVKEILSEMYAPLVPADISRQLLEAASSGRIDEEAENAVIEVFKQIRATTREFLHVLLNHLSNLAASRPSRMSMTNLALHIGIALIRPTEDKSTLSSKNMMRRRKCVAEFLIRKASALPYDCVTEMNIPAIPELLSPPSIDVPPKQLHFIQATWDAGESSLTFEQLEEMFNKFGEIENLGINDQGNRAIIAYVTAESAEKAEHAAIPNVRIRRRQPRQGALQSKLLDMEKILSTSTAALSATKLSNEFERAVFQLHRQILDMVEECLVLAGARCGENVTTKTSANAEFLDFLEAQSKTQVTILEVEVRAGQELLRLHKTQYEKERVELEEEITALRVGRTETERLCAELRADLRKCRSELACHVANATDIQRQKSALEEKLATSDNQLHSKDVALAKLQAEYDKMYRIAAEAQMRTEKYKRSGFDESLSYQIEHNSQLPTIPNYEKRARTRVGEDLPQTSKLFSKLSTSKIKLEDSEQPTELLRVLNTTKTSSRPSNVAALEAMKQQIARNIQDQIASTKAALREMEVCSTSGKTLEEEEEELRQLQQQLATRSSEMAAAMSESRSKLQELLDPTTASPTNDKHTGNDDIASNQEPTIFDSTALVNELIARAGKASVYNSNQPFQHGDASIDEPSQHPFFGIECGQQLIEYHRPTRDAQSLLYKKWTSDRSRKIAQLATYRDQQAVVQAQQSMHTFQQTLAEFRNQR</sequence>
<dbReference type="SMART" id="SM00324">
    <property type="entry name" value="RhoGAP"/>
    <property type="match status" value="1"/>
</dbReference>
<dbReference type="Proteomes" id="UP000440732">
    <property type="component" value="Unassembled WGS sequence"/>
</dbReference>
<evidence type="ECO:0000256" key="2">
    <source>
        <dbReference type="SAM" id="MobiDB-lite"/>
    </source>
</evidence>
<dbReference type="PANTHER" id="PTHR45808">
    <property type="entry name" value="RHO GTPASE-ACTIVATING PROTEIN 68F"/>
    <property type="match status" value="1"/>
</dbReference>
<dbReference type="GO" id="GO:0005737">
    <property type="term" value="C:cytoplasm"/>
    <property type="evidence" value="ECO:0007669"/>
    <property type="project" value="TreeGrafter"/>
</dbReference>
<evidence type="ECO:0000259" key="3">
    <source>
        <dbReference type="PROSITE" id="PS50238"/>
    </source>
</evidence>
<keyword evidence="1" id="KW-0175">Coiled coil</keyword>
<dbReference type="Gene3D" id="1.10.555.10">
    <property type="entry name" value="Rho GTPase activation protein"/>
    <property type="match status" value="1"/>
</dbReference>
<organism evidence="4 5">
    <name type="scientific">Phytophthora fragariae</name>
    <dbReference type="NCBI Taxonomy" id="53985"/>
    <lineage>
        <taxon>Eukaryota</taxon>
        <taxon>Sar</taxon>
        <taxon>Stramenopiles</taxon>
        <taxon>Oomycota</taxon>
        <taxon>Peronosporomycetes</taxon>
        <taxon>Peronosporales</taxon>
        <taxon>Peronosporaceae</taxon>
        <taxon>Phytophthora</taxon>
    </lineage>
</organism>
<dbReference type="CDD" id="cd00159">
    <property type="entry name" value="RhoGAP"/>
    <property type="match status" value="1"/>
</dbReference>
<dbReference type="PROSITE" id="PS50238">
    <property type="entry name" value="RHOGAP"/>
    <property type="match status" value="1"/>
</dbReference>
<dbReference type="InterPro" id="IPR012677">
    <property type="entry name" value="Nucleotide-bd_a/b_plait_sf"/>
</dbReference>
<name>A0A6A3T188_9STRA</name>
<feature type="domain" description="Rho-GAP" evidence="3">
    <location>
        <begin position="21"/>
        <end position="213"/>
    </location>
</feature>
<evidence type="ECO:0000256" key="1">
    <source>
        <dbReference type="SAM" id="Coils"/>
    </source>
</evidence>
<gene>
    <name evidence="4" type="ORF">PF006_g17143</name>
</gene>
<feature type="region of interest" description="Disordered" evidence="2">
    <location>
        <begin position="642"/>
        <end position="689"/>
    </location>
</feature>
<dbReference type="InterPro" id="IPR008936">
    <property type="entry name" value="Rho_GTPase_activation_prot"/>
</dbReference>
<evidence type="ECO:0000313" key="4">
    <source>
        <dbReference type="EMBL" id="KAE9124656.1"/>
    </source>
</evidence>
<dbReference type="InterPro" id="IPR035979">
    <property type="entry name" value="RBD_domain_sf"/>
</dbReference>
<reference evidence="4 5" key="1">
    <citation type="submission" date="2018-08" db="EMBL/GenBank/DDBJ databases">
        <title>Genomic investigation of the strawberry pathogen Phytophthora fragariae indicates pathogenicity is determined by transcriptional variation in three key races.</title>
        <authorList>
            <person name="Adams T.M."/>
            <person name="Armitage A.D."/>
            <person name="Sobczyk M.K."/>
            <person name="Bates H.J."/>
            <person name="Dunwell J.M."/>
            <person name="Nellist C.F."/>
            <person name="Harrison R.J."/>
        </authorList>
    </citation>
    <scope>NUCLEOTIDE SEQUENCE [LARGE SCALE GENOMIC DNA]</scope>
    <source>
        <strain evidence="4 5">NOV-5</strain>
    </source>
</reference>
<dbReference type="InterPro" id="IPR000198">
    <property type="entry name" value="RhoGAP_dom"/>
</dbReference>
<dbReference type="SUPFAM" id="SSF48350">
    <property type="entry name" value="GTPase activation domain, GAP"/>
    <property type="match status" value="1"/>
</dbReference>
<proteinExistence type="predicted"/>
<dbReference type="SUPFAM" id="SSF54928">
    <property type="entry name" value="RNA-binding domain, RBD"/>
    <property type="match status" value="1"/>
</dbReference>
<feature type="coiled-coil region" evidence="1">
    <location>
        <begin position="405"/>
        <end position="509"/>
    </location>
</feature>
<protein>
    <recommendedName>
        <fullName evidence="3">Rho-GAP domain-containing protein</fullName>
    </recommendedName>
</protein>
<dbReference type="GO" id="GO:0005096">
    <property type="term" value="F:GTPase activator activity"/>
    <property type="evidence" value="ECO:0007669"/>
    <property type="project" value="TreeGrafter"/>
</dbReference>
<feature type="compositionally biased region" description="Polar residues" evidence="2">
    <location>
        <begin position="14"/>
        <end position="26"/>
    </location>
</feature>
<evidence type="ECO:0000313" key="5">
    <source>
        <dbReference type="Proteomes" id="UP000440732"/>
    </source>
</evidence>
<dbReference type="Pfam" id="PF00620">
    <property type="entry name" value="RhoGAP"/>
    <property type="match status" value="1"/>
</dbReference>
<dbReference type="GO" id="GO:0003676">
    <property type="term" value="F:nucleic acid binding"/>
    <property type="evidence" value="ECO:0007669"/>
    <property type="project" value="InterPro"/>
</dbReference>
<comment type="caution">
    <text evidence="4">The sequence shown here is derived from an EMBL/GenBank/DDBJ whole genome shotgun (WGS) entry which is preliminary data.</text>
</comment>
<dbReference type="EMBL" id="QXGA01001241">
    <property type="protein sequence ID" value="KAE9124656.1"/>
    <property type="molecule type" value="Genomic_DNA"/>
</dbReference>
<dbReference type="Gene3D" id="3.30.70.330">
    <property type="match status" value="1"/>
</dbReference>
<dbReference type="PANTHER" id="PTHR45808:SF2">
    <property type="entry name" value="RHO GTPASE-ACTIVATING PROTEIN 68F"/>
    <property type="match status" value="1"/>
</dbReference>
<accession>A0A6A3T188</accession>
<feature type="compositionally biased region" description="Low complexity" evidence="2">
    <location>
        <begin position="642"/>
        <end position="657"/>
    </location>
</feature>
<dbReference type="AlphaFoldDB" id="A0A6A3T188"/>
<dbReference type="GO" id="GO:0007264">
    <property type="term" value="P:small GTPase-mediated signal transduction"/>
    <property type="evidence" value="ECO:0007669"/>
    <property type="project" value="TreeGrafter"/>
</dbReference>
<feature type="region of interest" description="Disordered" evidence="2">
    <location>
        <begin position="1"/>
        <end position="26"/>
    </location>
</feature>